<dbReference type="AlphaFoldDB" id="A0A7X0NKY4"/>
<evidence type="ECO:0000313" key="1">
    <source>
        <dbReference type="EMBL" id="MBB6545181.1"/>
    </source>
</evidence>
<dbReference type="EMBL" id="JACHHU010000056">
    <property type="protein sequence ID" value="MBB6545181.1"/>
    <property type="molecule type" value="Genomic_DNA"/>
</dbReference>
<organism evidence="1 2">
    <name type="scientific">Thalassotalea piscium</name>
    <dbReference type="NCBI Taxonomy" id="1230533"/>
    <lineage>
        <taxon>Bacteria</taxon>
        <taxon>Pseudomonadati</taxon>
        <taxon>Pseudomonadota</taxon>
        <taxon>Gammaproteobacteria</taxon>
        <taxon>Alteromonadales</taxon>
        <taxon>Colwelliaceae</taxon>
        <taxon>Thalassotalea</taxon>
    </lineage>
</organism>
<proteinExistence type="predicted"/>
<accession>A0A7X0NKY4</accession>
<comment type="caution">
    <text evidence="1">The sequence shown here is derived from an EMBL/GenBank/DDBJ whole genome shotgun (WGS) entry which is preliminary data.</text>
</comment>
<gene>
    <name evidence="1" type="ORF">HNQ55_003724</name>
</gene>
<evidence type="ECO:0000313" key="2">
    <source>
        <dbReference type="Proteomes" id="UP000537141"/>
    </source>
</evidence>
<reference evidence="1 2" key="1">
    <citation type="submission" date="2020-08" db="EMBL/GenBank/DDBJ databases">
        <title>Genomic Encyclopedia of Type Strains, Phase IV (KMG-IV): sequencing the most valuable type-strain genomes for metagenomic binning, comparative biology and taxonomic classification.</title>
        <authorList>
            <person name="Goeker M."/>
        </authorList>
    </citation>
    <scope>NUCLEOTIDE SEQUENCE [LARGE SCALE GENOMIC DNA]</scope>
    <source>
        <strain evidence="1 2">DSM 26287</strain>
    </source>
</reference>
<protein>
    <submittedName>
        <fullName evidence="1">Uncharacterized protein</fullName>
    </submittedName>
</protein>
<name>A0A7X0NKY4_9GAMM</name>
<dbReference type="Proteomes" id="UP000537141">
    <property type="component" value="Unassembled WGS sequence"/>
</dbReference>
<sequence length="96" mass="10677">MNHEELVRAIQRVGMGTFVKYFEAFSNETKESDDLVDALIKIEGYGDDSARTKVNSARRILSCNLGLEALEIISNSQNADSWVVPKANFLKAQNAI</sequence>
<keyword evidence="2" id="KW-1185">Reference proteome</keyword>
<dbReference type="RefSeq" id="WP_184426926.1">
    <property type="nucleotide sequence ID" value="NZ_AP027362.1"/>
</dbReference>